<dbReference type="EMBL" id="BMGR01000010">
    <property type="protein sequence ID" value="GGG12529.1"/>
    <property type="molecule type" value="Genomic_DNA"/>
</dbReference>
<accession>A0A917D6Z0</accession>
<feature type="region of interest" description="Disordered" evidence="1">
    <location>
        <begin position="261"/>
        <end position="283"/>
    </location>
</feature>
<organism evidence="2 3">
    <name type="scientific">Paenibacillus abyssi</name>
    <dbReference type="NCBI Taxonomy" id="1340531"/>
    <lineage>
        <taxon>Bacteria</taxon>
        <taxon>Bacillati</taxon>
        <taxon>Bacillota</taxon>
        <taxon>Bacilli</taxon>
        <taxon>Bacillales</taxon>
        <taxon>Paenibacillaceae</taxon>
        <taxon>Paenibacillus</taxon>
    </lineage>
</organism>
<feature type="compositionally biased region" description="Low complexity" evidence="1">
    <location>
        <begin position="412"/>
        <end position="427"/>
    </location>
</feature>
<feature type="compositionally biased region" description="Low complexity" evidence="1">
    <location>
        <begin position="586"/>
        <end position="597"/>
    </location>
</feature>
<dbReference type="Proteomes" id="UP000644756">
    <property type="component" value="Unassembled WGS sequence"/>
</dbReference>
<evidence type="ECO:0000313" key="2">
    <source>
        <dbReference type="EMBL" id="GGG12529.1"/>
    </source>
</evidence>
<feature type="region of interest" description="Disordered" evidence="1">
    <location>
        <begin position="298"/>
        <end position="322"/>
    </location>
</feature>
<keyword evidence="3" id="KW-1185">Reference proteome</keyword>
<dbReference type="AlphaFoldDB" id="A0A917D6Z0"/>
<sequence length="619" mass="64042">MNIGQLMRGLLREPQPSESRSLELKVGQIVSGVILEVMEGQDALVQINGTQVRAKLEIPLLPGQTTMLQVQPESAGGTPLLKPVDLSAANVRDETLRDLAKNLGMPDKKWALELVRDMRREGFQLNRELGQAMGQAQSAMPANADAEQWMHAAATAFKRGLPVTGTTIAALQQAMFGQPSHELMEGVQTQLKALIGGTNETAPALKDVNVRNAALRLQALLDEGAVLLRTLEQAAEQPAAAKAGASSAPEAGGRVITPAQLQQAAQPPVQTAAQPNAGQASAGQGAAAGAAGAAAAGSAAGTDSGAVSTSASGPAAAGTSKAGANGWALEVLKWLGVDHERQLTRSAAPGGIAGAAEAAKAGESDSPAGRTASGAEGQAHSAPRPADAPQQPLAERAAVAAERAPGQGLPVPGGAPEAQAADAGRPAAAQESLKSVLLTLAASDEVPPALREAAQQLVQNITGQQLLLTPERNGAMLSHVTMFIPFHGPDGSQTASVHIQSRRGRKGELDAENCRLLFDLKMKQLGDTLVDVQVVDKIVSLNVWNDHPFISSLIESSRQDITEAMGRAGYQLLALRTTPLPEPAEQTTSPSSQQGQSAVQPPDRSSFSSRPYKGVDVRV</sequence>
<evidence type="ECO:0000313" key="3">
    <source>
        <dbReference type="Proteomes" id="UP000644756"/>
    </source>
</evidence>
<feature type="compositionally biased region" description="Low complexity" evidence="1">
    <location>
        <begin position="394"/>
        <end position="404"/>
    </location>
</feature>
<reference evidence="2" key="1">
    <citation type="journal article" date="2014" name="Int. J. Syst. Evol. Microbiol.">
        <title>Complete genome sequence of Corynebacterium casei LMG S-19264T (=DSM 44701T), isolated from a smear-ripened cheese.</title>
        <authorList>
            <consortium name="US DOE Joint Genome Institute (JGI-PGF)"/>
            <person name="Walter F."/>
            <person name="Albersmeier A."/>
            <person name="Kalinowski J."/>
            <person name="Ruckert C."/>
        </authorList>
    </citation>
    <scope>NUCLEOTIDE SEQUENCE</scope>
    <source>
        <strain evidence="2">CGMCC 1.12987</strain>
    </source>
</reference>
<name>A0A917D6Z0_9BACL</name>
<proteinExistence type="predicted"/>
<protein>
    <recommendedName>
        <fullName evidence="4">Flagellar hook-length control protein-like C-terminal domain-containing protein</fullName>
    </recommendedName>
</protein>
<evidence type="ECO:0008006" key="4">
    <source>
        <dbReference type="Google" id="ProtNLM"/>
    </source>
</evidence>
<feature type="region of interest" description="Disordered" evidence="1">
    <location>
        <begin position="579"/>
        <end position="619"/>
    </location>
</feature>
<comment type="caution">
    <text evidence="2">The sequence shown here is derived from an EMBL/GenBank/DDBJ whole genome shotgun (WGS) entry which is preliminary data.</text>
</comment>
<feature type="region of interest" description="Disordered" evidence="1">
    <location>
        <begin position="354"/>
        <end position="427"/>
    </location>
</feature>
<reference evidence="2" key="2">
    <citation type="submission" date="2020-09" db="EMBL/GenBank/DDBJ databases">
        <authorList>
            <person name="Sun Q."/>
            <person name="Zhou Y."/>
        </authorList>
    </citation>
    <scope>NUCLEOTIDE SEQUENCE</scope>
    <source>
        <strain evidence="2">CGMCC 1.12987</strain>
    </source>
</reference>
<gene>
    <name evidence="2" type="ORF">GCM10010916_31800</name>
</gene>
<dbReference type="RefSeq" id="WP_188532059.1">
    <property type="nucleotide sequence ID" value="NZ_BMGR01000010.1"/>
</dbReference>
<evidence type="ECO:0000256" key="1">
    <source>
        <dbReference type="SAM" id="MobiDB-lite"/>
    </source>
</evidence>